<evidence type="ECO:0000313" key="4">
    <source>
        <dbReference type="Proteomes" id="UP000248724"/>
    </source>
</evidence>
<protein>
    <submittedName>
        <fullName evidence="3">Uncharacterized protein</fullName>
    </submittedName>
</protein>
<evidence type="ECO:0000313" key="5">
    <source>
        <dbReference type="Proteomes" id="UP000606991"/>
    </source>
</evidence>
<evidence type="ECO:0000256" key="1">
    <source>
        <dbReference type="SAM" id="MobiDB-lite"/>
    </source>
</evidence>
<reference evidence="3 4" key="1">
    <citation type="journal article" date="2017" name="Nature">
        <title>Atmospheric trace gases support primary production in Antarctic desert surface soil.</title>
        <authorList>
            <person name="Ji M."/>
            <person name="Greening C."/>
            <person name="Vanwonterghem I."/>
            <person name="Carere C.R."/>
            <person name="Bay S.K."/>
            <person name="Steen J.A."/>
            <person name="Montgomery K."/>
            <person name="Lines T."/>
            <person name="Beardall J."/>
            <person name="van Dorst J."/>
            <person name="Snape I."/>
            <person name="Stott M.B."/>
            <person name="Hugenholtz P."/>
            <person name="Ferrari B.C."/>
        </authorList>
    </citation>
    <scope>NUCLEOTIDE SEQUENCE [LARGE SCALE GENOMIC DNA]</scope>
    <source>
        <strain evidence="3">RRmetagenome_bin12</strain>
    </source>
</reference>
<reference evidence="2 5" key="3">
    <citation type="submission" date="2020-10" db="EMBL/GenBank/DDBJ databases">
        <title>Ca. Dormibacterota MAGs.</title>
        <authorList>
            <person name="Montgomery K."/>
        </authorList>
    </citation>
    <scope>NUCLEOTIDE SEQUENCE [LARGE SCALE GENOMIC DNA]</scope>
    <source>
        <strain evidence="2">SC8812_S17_18</strain>
    </source>
</reference>
<feature type="compositionally biased region" description="Basic residues" evidence="1">
    <location>
        <begin position="54"/>
        <end position="65"/>
    </location>
</feature>
<comment type="caution">
    <text evidence="3">The sequence shown here is derived from an EMBL/GenBank/DDBJ whole genome shotgun (WGS) entry which is preliminary data.</text>
</comment>
<dbReference type="EMBL" id="JAEKNS010000096">
    <property type="protein sequence ID" value="MBJ7595012.1"/>
    <property type="molecule type" value="Genomic_DNA"/>
</dbReference>
<dbReference type="RefSeq" id="WP_337311729.1">
    <property type="nucleotide sequence ID" value="NZ_JAEKNS010000096.1"/>
</dbReference>
<reference evidence="3" key="2">
    <citation type="submission" date="2018-05" db="EMBL/GenBank/DDBJ databases">
        <authorList>
            <person name="Ferrari B."/>
        </authorList>
    </citation>
    <scope>NUCLEOTIDE SEQUENCE</scope>
    <source>
        <strain evidence="3">RRmetagenome_bin12</strain>
    </source>
</reference>
<accession>A0A934NA81</accession>
<sequence>MANTIKESKGVTSQKDIITSQRCPICHNLMRQNEISVEIAFRHQRKPGEPKRERILKHSKNCKAA</sequence>
<dbReference type="Proteomes" id="UP000606991">
    <property type="component" value="Unassembled WGS sequence"/>
</dbReference>
<feature type="region of interest" description="Disordered" evidence="1">
    <location>
        <begin position="43"/>
        <end position="65"/>
    </location>
</feature>
<evidence type="ECO:0000313" key="2">
    <source>
        <dbReference type="EMBL" id="MBJ7595012.1"/>
    </source>
</evidence>
<proteinExistence type="predicted"/>
<name>A0A2W6ADT8_9BACT</name>
<dbReference type="AlphaFoldDB" id="A0A2W6ADT8"/>
<dbReference type="EMBL" id="QHBU01000035">
    <property type="protein sequence ID" value="PZR83448.1"/>
    <property type="molecule type" value="Genomic_DNA"/>
</dbReference>
<gene>
    <name evidence="3" type="ORF">DLM65_01900</name>
    <name evidence="2" type="ORF">JF886_09170</name>
</gene>
<accession>A0A2W6ADT8</accession>
<organism evidence="3 4">
    <name type="scientific">Candidatus Aeolococcus gillhamiae</name>
    <dbReference type="NCBI Taxonomy" id="3127015"/>
    <lineage>
        <taxon>Bacteria</taxon>
        <taxon>Bacillati</taxon>
        <taxon>Candidatus Dormiibacterota</taxon>
        <taxon>Candidatus Dormibacteria</taxon>
        <taxon>Candidatus Aeolococcales</taxon>
        <taxon>Candidatus Aeolococcaceae</taxon>
        <taxon>Candidatus Aeolococcus</taxon>
    </lineage>
</organism>
<evidence type="ECO:0000313" key="3">
    <source>
        <dbReference type="EMBL" id="PZR83448.1"/>
    </source>
</evidence>
<dbReference type="Proteomes" id="UP000248724">
    <property type="component" value="Unassembled WGS sequence"/>
</dbReference>